<dbReference type="PANTHER" id="PTHR30502">
    <property type="entry name" value="2-KETO-3-DEOXY-L-RHAMNONATE ALDOLASE"/>
    <property type="match status" value="1"/>
</dbReference>
<dbReference type="EMBL" id="JAGSND010000005">
    <property type="protein sequence ID" value="MBR0598023.1"/>
    <property type="molecule type" value="Genomic_DNA"/>
</dbReference>
<name>A0A8J7W2L4_9FIRM</name>
<reference evidence="5" key="1">
    <citation type="submission" date="2021-04" db="EMBL/GenBank/DDBJ databases">
        <title>Sinoanaerobacter chloroacetimidivorans sp. nov., an obligate anaerobic bacterium isolated from anaerobic sludge.</title>
        <authorList>
            <person name="Bao Y."/>
        </authorList>
    </citation>
    <scope>NUCLEOTIDE SEQUENCE</scope>
    <source>
        <strain evidence="5">BAD-6</strain>
    </source>
</reference>
<dbReference type="Gene3D" id="3.20.20.60">
    <property type="entry name" value="Phosphoenolpyruvate-binding domains"/>
    <property type="match status" value="1"/>
</dbReference>
<dbReference type="GO" id="GO:0016832">
    <property type="term" value="F:aldehyde-lyase activity"/>
    <property type="evidence" value="ECO:0007669"/>
    <property type="project" value="TreeGrafter"/>
</dbReference>
<accession>A0A8J7W2L4</accession>
<feature type="domain" description="HpcH/HpaI aldolase/citrate lyase" evidence="4">
    <location>
        <begin position="18"/>
        <end position="238"/>
    </location>
</feature>
<comment type="similarity">
    <text evidence="1">Belongs to the HpcH/HpaI aldolase family.</text>
</comment>
<evidence type="ECO:0000256" key="2">
    <source>
        <dbReference type="ARBA" id="ARBA00022723"/>
    </source>
</evidence>
<dbReference type="GO" id="GO:0005737">
    <property type="term" value="C:cytoplasm"/>
    <property type="evidence" value="ECO:0007669"/>
    <property type="project" value="TreeGrafter"/>
</dbReference>
<keyword evidence="2" id="KW-0479">Metal-binding</keyword>
<gene>
    <name evidence="5" type="ORF">KCX82_09075</name>
</gene>
<comment type="caution">
    <text evidence="5">The sequence shown here is derived from an EMBL/GenBank/DDBJ whole genome shotgun (WGS) entry which is preliminary data.</text>
</comment>
<evidence type="ECO:0000313" key="6">
    <source>
        <dbReference type="Proteomes" id="UP000675664"/>
    </source>
</evidence>
<dbReference type="GO" id="GO:0046872">
    <property type="term" value="F:metal ion binding"/>
    <property type="evidence" value="ECO:0007669"/>
    <property type="project" value="UniProtKB-KW"/>
</dbReference>
<dbReference type="InterPro" id="IPR040442">
    <property type="entry name" value="Pyrv_kinase-like_dom_sf"/>
</dbReference>
<dbReference type="InterPro" id="IPR050251">
    <property type="entry name" value="HpcH-HpaI_aldolase"/>
</dbReference>
<keyword evidence="6" id="KW-1185">Reference proteome</keyword>
<evidence type="ECO:0000256" key="1">
    <source>
        <dbReference type="ARBA" id="ARBA00005568"/>
    </source>
</evidence>
<protein>
    <recommendedName>
        <fullName evidence="4">HpcH/HpaI aldolase/citrate lyase domain-containing protein</fullName>
    </recommendedName>
</protein>
<organism evidence="5 6">
    <name type="scientific">Sinanaerobacter chloroacetimidivorans</name>
    <dbReference type="NCBI Taxonomy" id="2818044"/>
    <lineage>
        <taxon>Bacteria</taxon>
        <taxon>Bacillati</taxon>
        <taxon>Bacillota</taxon>
        <taxon>Clostridia</taxon>
        <taxon>Peptostreptococcales</taxon>
        <taxon>Anaerovoracaceae</taxon>
        <taxon>Sinanaerobacter</taxon>
    </lineage>
</organism>
<sequence>MINDKLMTKLNNGDRAFGTFVKINSTAVIEMLGQKGFDFAIIDREHSVFSDTDVEKMIMAADVWGLPVIIRTPGNAAEHILHALDSGASGIQVPDISSVSQIYKIIENAKYYPEGSRGLSFAQRAAGYGFQGGNEYIEKSNQNTVIAVHIENREIAEKIDEVCSIPQLDVVFVGPADLSQSMGKPGKTDDPEVVALIENVFRVAIKNNKKVGIYVGTEEAIKKYADLGATYFAWKSDVLLLNEGIRSSENTFKKI</sequence>
<dbReference type="AlphaFoldDB" id="A0A8J7W2L4"/>
<reference evidence="5" key="2">
    <citation type="submission" date="2021-04" db="EMBL/GenBank/DDBJ databases">
        <authorList>
            <person name="Liu J."/>
        </authorList>
    </citation>
    <scope>NUCLEOTIDE SEQUENCE</scope>
    <source>
        <strain evidence="5">BAD-6</strain>
    </source>
</reference>
<keyword evidence="3" id="KW-0456">Lyase</keyword>
<dbReference type="Pfam" id="PF03328">
    <property type="entry name" value="HpcH_HpaI"/>
    <property type="match status" value="1"/>
</dbReference>
<proteinExistence type="inferred from homology"/>
<dbReference type="SUPFAM" id="SSF51621">
    <property type="entry name" value="Phosphoenolpyruvate/pyruvate domain"/>
    <property type="match status" value="1"/>
</dbReference>
<evidence type="ECO:0000259" key="4">
    <source>
        <dbReference type="Pfam" id="PF03328"/>
    </source>
</evidence>
<evidence type="ECO:0000313" key="5">
    <source>
        <dbReference type="EMBL" id="MBR0598023.1"/>
    </source>
</evidence>
<dbReference type="InterPro" id="IPR015813">
    <property type="entry name" value="Pyrv/PenolPyrv_kinase-like_dom"/>
</dbReference>
<dbReference type="Proteomes" id="UP000675664">
    <property type="component" value="Unassembled WGS sequence"/>
</dbReference>
<dbReference type="RefSeq" id="WP_227018155.1">
    <property type="nucleotide sequence ID" value="NZ_JAGSND010000005.1"/>
</dbReference>
<dbReference type="PANTHER" id="PTHR30502:SF0">
    <property type="entry name" value="PHOSPHOENOLPYRUVATE CARBOXYLASE FAMILY PROTEIN"/>
    <property type="match status" value="1"/>
</dbReference>
<evidence type="ECO:0000256" key="3">
    <source>
        <dbReference type="ARBA" id="ARBA00023239"/>
    </source>
</evidence>
<dbReference type="InterPro" id="IPR005000">
    <property type="entry name" value="Aldolase/citrate-lyase_domain"/>
</dbReference>